<dbReference type="AlphaFoldDB" id="A0A5C6P7T4"/>
<keyword evidence="6" id="KW-0687">Ribonucleoprotein</keyword>
<evidence type="ECO:0000256" key="7">
    <source>
        <dbReference type="ARBA" id="ARBA00035133"/>
    </source>
</evidence>
<comment type="subcellular location">
    <subcellularLocation>
        <location evidence="1">Mitochondrion</location>
    </subcellularLocation>
</comment>
<dbReference type="Pfam" id="PF15433">
    <property type="entry name" value="MRP-S31"/>
    <property type="match status" value="1"/>
</dbReference>
<evidence type="ECO:0000313" key="11">
    <source>
        <dbReference type="Proteomes" id="UP000324091"/>
    </source>
</evidence>
<evidence type="ECO:0000256" key="5">
    <source>
        <dbReference type="ARBA" id="ARBA00023128"/>
    </source>
</evidence>
<keyword evidence="3" id="KW-0809">Transit peptide</keyword>
<sequence length="431" mass="48590">MYRYLLRTLRIAKKYPLESSELLSKFDKGQVCWFADEVGVRSLCTTSVKLCEKQSGVASSSQNDIPNGNGEREPTETPLSNEQKVEVASKGIIMAEESKDNGIRTQSQPTVITEQHTQVKAKSGKESLLDLLGGMKVEVTNKRKVKGVKFRQSPQSIPMSKPAAMESTISMFQQAKGEASTESKTLDPELVTAASAAASTLPNSSQVESELLRKLRQHESITESQRKGDTQKLGGLIADMKVGKRTNRQKSWATNPIRFDDDGRGYTQDRSITGELEGIRRRKSFHSGKRLNIFSPATSEEAELAPARPTLWDVEFANQLSVSINHQARNGLEEMIQWTKEGKLWKYPINNEDGLEEEASVSFYEHVFLEKHLEEGFPRQGPVRHFMELVVVGLSKNPYLTVQQKKDHIFWFRDYFSEKQEILKGADVYLN</sequence>
<evidence type="ECO:0000256" key="3">
    <source>
        <dbReference type="ARBA" id="ARBA00022946"/>
    </source>
</evidence>
<evidence type="ECO:0000256" key="6">
    <source>
        <dbReference type="ARBA" id="ARBA00023274"/>
    </source>
</evidence>
<gene>
    <name evidence="10" type="ORF">D4764_14G0008410</name>
</gene>
<comment type="caution">
    <text evidence="10">The sequence shown here is derived from an EMBL/GenBank/DDBJ whole genome shotgun (WGS) entry which is preliminary data.</text>
</comment>
<dbReference type="GO" id="GO:0003735">
    <property type="term" value="F:structural constituent of ribosome"/>
    <property type="evidence" value="ECO:0007669"/>
    <property type="project" value="InterPro"/>
</dbReference>
<evidence type="ECO:0000256" key="1">
    <source>
        <dbReference type="ARBA" id="ARBA00004173"/>
    </source>
</evidence>
<evidence type="ECO:0000256" key="9">
    <source>
        <dbReference type="SAM" id="MobiDB-lite"/>
    </source>
</evidence>
<dbReference type="InterPro" id="IPR026299">
    <property type="entry name" value="MRP-S31"/>
</dbReference>
<dbReference type="PANTHER" id="PTHR13231:SF3">
    <property type="entry name" value="SMALL RIBOSOMAL SUBUNIT PROTEIN MS31"/>
    <property type="match status" value="1"/>
</dbReference>
<keyword evidence="11" id="KW-1185">Reference proteome</keyword>
<dbReference type="GO" id="GO:0005763">
    <property type="term" value="C:mitochondrial small ribosomal subunit"/>
    <property type="evidence" value="ECO:0007669"/>
    <property type="project" value="InterPro"/>
</dbReference>
<protein>
    <recommendedName>
        <fullName evidence="7">Small ribosomal subunit protein mS31</fullName>
    </recommendedName>
    <alternativeName>
        <fullName evidence="8">28S ribosomal protein S31, mitochondrial</fullName>
    </alternativeName>
</protein>
<keyword evidence="4 10" id="KW-0689">Ribosomal protein</keyword>
<comment type="similarity">
    <text evidence="2">Belongs to the mitochondrion-specific ribosomal protein mS31 family.</text>
</comment>
<organism evidence="10 11">
    <name type="scientific">Takifugu flavidus</name>
    <name type="common">sansaifugu</name>
    <dbReference type="NCBI Taxonomy" id="433684"/>
    <lineage>
        <taxon>Eukaryota</taxon>
        <taxon>Metazoa</taxon>
        <taxon>Chordata</taxon>
        <taxon>Craniata</taxon>
        <taxon>Vertebrata</taxon>
        <taxon>Euteleostomi</taxon>
        <taxon>Actinopterygii</taxon>
        <taxon>Neopterygii</taxon>
        <taxon>Teleostei</taxon>
        <taxon>Neoteleostei</taxon>
        <taxon>Acanthomorphata</taxon>
        <taxon>Eupercaria</taxon>
        <taxon>Tetraodontiformes</taxon>
        <taxon>Tetradontoidea</taxon>
        <taxon>Tetraodontidae</taxon>
        <taxon>Takifugu</taxon>
    </lineage>
</organism>
<evidence type="ECO:0000256" key="4">
    <source>
        <dbReference type="ARBA" id="ARBA00022980"/>
    </source>
</evidence>
<feature type="region of interest" description="Disordered" evidence="9">
    <location>
        <begin position="55"/>
        <end position="83"/>
    </location>
</feature>
<reference evidence="10 11" key="1">
    <citation type="submission" date="2019-04" db="EMBL/GenBank/DDBJ databases">
        <title>Chromosome genome assembly for Takifugu flavidus.</title>
        <authorList>
            <person name="Xiao S."/>
        </authorList>
    </citation>
    <scope>NUCLEOTIDE SEQUENCE [LARGE SCALE GENOMIC DNA]</scope>
    <source>
        <strain evidence="10">HTHZ2018</strain>
        <tissue evidence="10">Muscle</tissue>
    </source>
</reference>
<feature type="compositionally biased region" description="Polar residues" evidence="9">
    <location>
        <begin position="56"/>
        <end position="66"/>
    </location>
</feature>
<dbReference type="Proteomes" id="UP000324091">
    <property type="component" value="Chromosome 14"/>
</dbReference>
<name>A0A5C6P7T4_9TELE</name>
<dbReference type="EMBL" id="RHFK02000006">
    <property type="protein sequence ID" value="TWW74838.1"/>
    <property type="molecule type" value="Genomic_DNA"/>
</dbReference>
<evidence type="ECO:0000313" key="10">
    <source>
        <dbReference type="EMBL" id="TWW74838.1"/>
    </source>
</evidence>
<evidence type="ECO:0000256" key="8">
    <source>
        <dbReference type="ARBA" id="ARBA00035363"/>
    </source>
</evidence>
<accession>A0A5C6P7T4</accession>
<evidence type="ECO:0000256" key="2">
    <source>
        <dbReference type="ARBA" id="ARBA00011057"/>
    </source>
</evidence>
<proteinExistence type="inferred from homology"/>
<keyword evidence="5" id="KW-0496">Mitochondrion</keyword>
<dbReference type="PANTHER" id="PTHR13231">
    <property type="entry name" value="MITOCHONDRIAL RIBOSOMAL PROTEIN S31"/>
    <property type="match status" value="1"/>
</dbReference>